<dbReference type="EMBL" id="AP025730">
    <property type="protein sequence ID" value="BDI03190.1"/>
    <property type="molecule type" value="Genomic_DNA"/>
</dbReference>
<keyword evidence="2" id="KW-1185">Reference proteome</keyword>
<proteinExistence type="predicted"/>
<name>A0ABM7YG98_9BURK</name>
<organism evidence="1 2">
    <name type="scientific">Sphaerotilus microaerophilus</name>
    <dbReference type="NCBI Taxonomy" id="2914710"/>
    <lineage>
        <taxon>Bacteria</taxon>
        <taxon>Pseudomonadati</taxon>
        <taxon>Pseudomonadota</taxon>
        <taxon>Betaproteobacteria</taxon>
        <taxon>Burkholderiales</taxon>
        <taxon>Sphaerotilaceae</taxon>
        <taxon>Sphaerotilus</taxon>
    </lineage>
</organism>
<evidence type="ECO:0000313" key="2">
    <source>
        <dbReference type="Proteomes" id="UP001057498"/>
    </source>
</evidence>
<gene>
    <name evidence="1" type="ORF">CATMQ487_01600</name>
</gene>
<reference evidence="1" key="1">
    <citation type="submission" date="2022-04" db="EMBL/GenBank/DDBJ databases">
        <title>Whole genome sequence of Sphaerotilus sp. FB-5.</title>
        <authorList>
            <person name="Takeda M."/>
            <person name="Narihara S."/>
            <person name="Akimoto M."/>
            <person name="Akimoto R."/>
            <person name="Nishiyashiki S."/>
            <person name="Murakami T."/>
        </authorList>
    </citation>
    <scope>NUCLEOTIDE SEQUENCE</scope>
    <source>
        <strain evidence="1">FB-5</strain>
    </source>
</reference>
<accession>A0ABM7YG98</accession>
<evidence type="ECO:0008006" key="3">
    <source>
        <dbReference type="Google" id="ProtNLM"/>
    </source>
</evidence>
<evidence type="ECO:0000313" key="1">
    <source>
        <dbReference type="EMBL" id="BDI03190.1"/>
    </source>
</evidence>
<sequence length="223" mass="24163">MNEERFAPAVVACVDIGSPKRGNVGWALLHGETQVTGRDLPAFIALLEPHIRSGRTIAIGFECPLYVPKRADVATMTDCRIGEEGLNWCGGPGASVLATGLAQTNWVLARMAEMAGTATGTTRWHEVQEGRCQFFFWEAFITSRAGVVVPIDVVEGVSLHERDALVGALAFRQVVVTGRQFPSDLQDEGALSLIGMHLLETGLSKDMSLMSERCAVLKVRKPQ</sequence>
<protein>
    <recommendedName>
        <fullName evidence="3">DUF429 domain-containing protein</fullName>
    </recommendedName>
</protein>
<dbReference type="Proteomes" id="UP001057498">
    <property type="component" value="Chromosome"/>
</dbReference>
<dbReference type="RefSeq" id="WP_251971501.1">
    <property type="nucleotide sequence ID" value="NZ_AP025730.1"/>
</dbReference>